<evidence type="ECO:0000256" key="1">
    <source>
        <dbReference type="SAM" id="MobiDB-lite"/>
    </source>
</evidence>
<feature type="region of interest" description="Disordered" evidence="1">
    <location>
        <begin position="381"/>
        <end position="440"/>
    </location>
</feature>
<feature type="region of interest" description="Disordered" evidence="1">
    <location>
        <begin position="1"/>
        <end position="20"/>
    </location>
</feature>
<feature type="compositionally biased region" description="Basic residues" evidence="1">
    <location>
        <begin position="430"/>
        <end position="440"/>
    </location>
</feature>
<dbReference type="AlphaFoldDB" id="A0AAD7XE75"/>
<gene>
    <name evidence="2" type="ORF">ONZ51_g3108</name>
</gene>
<protein>
    <submittedName>
        <fullName evidence="2">Uncharacterized protein</fullName>
    </submittedName>
</protein>
<proteinExistence type="predicted"/>
<dbReference type="Proteomes" id="UP001215151">
    <property type="component" value="Unassembled WGS sequence"/>
</dbReference>
<organism evidence="2 3">
    <name type="scientific">Trametes cubensis</name>
    <dbReference type="NCBI Taxonomy" id="1111947"/>
    <lineage>
        <taxon>Eukaryota</taxon>
        <taxon>Fungi</taxon>
        <taxon>Dikarya</taxon>
        <taxon>Basidiomycota</taxon>
        <taxon>Agaricomycotina</taxon>
        <taxon>Agaricomycetes</taxon>
        <taxon>Polyporales</taxon>
        <taxon>Polyporaceae</taxon>
        <taxon>Trametes</taxon>
    </lineage>
</organism>
<accession>A0AAD7XE75</accession>
<dbReference type="EMBL" id="JAPEVG010000053">
    <property type="protein sequence ID" value="KAJ8489123.1"/>
    <property type="molecule type" value="Genomic_DNA"/>
</dbReference>
<keyword evidence="3" id="KW-1185">Reference proteome</keyword>
<name>A0AAD7XE75_9APHY</name>
<reference evidence="2" key="1">
    <citation type="submission" date="2022-11" db="EMBL/GenBank/DDBJ databases">
        <title>Genome Sequence of Cubamyces cubensis.</title>
        <authorList>
            <person name="Buettner E."/>
        </authorList>
    </citation>
    <scope>NUCLEOTIDE SEQUENCE</scope>
    <source>
        <strain evidence="2">MPL-01</strain>
    </source>
</reference>
<evidence type="ECO:0000313" key="2">
    <source>
        <dbReference type="EMBL" id="KAJ8489123.1"/>
    </source>
</evidence>
<comment type="caution">
    <text evidence="2">The sequence shown here is derived from an EMBL/GenBank/DDBJ whole genome shotgun (WGS) entry which is preliminary data.</text>
</comment>
<feature type="compositionally biased region" description="Low complexity" evidence="1">
    <location>
        <begin position="411"/>
        <end position="428"/>
    </location>
</feature>
<sequence>MAPRTRASYRTQDDDHSESDVIADPLVKLREQVLSAEDDKSNTSIDVPEHIKAQVYKAWNKACMICGKPKPRKLGNRKRVPPKDNIYICHLLARTPLADNEITWVHSVGFKYTESFNKIRCGNLIPLCYHHHDDFDNRVFMLSYKAEVLMEIICALVEKREPCFDGLPMDKLVYIFCTKPGAASQQVIRVGDYVQEYQSLKETARDARYPQVVDYQYIGPNLELGYHGEIKPRPKPEDPDAYPKVDVIFNRDEENQTLEIELDISQVPLDKRPNVVALMVKCTDAANRAHSMPISCVSDSTRDIPTGDNLKEEKGYKNELEEITALLQIFRYLVNQGCFKKATSAGLLMLKEIPQQTLERLPTLCRKVGLEQALKLPPKQTDIVQDADDDVVPSRSQHSKGKGVDRTALPGTSASDAEAAAAAEGTVARTKSKKGRKAGK</sequence>
<evidence type="ECO:0000313" key="3">
    <source>
        <dbReference type="Proteomes" id="UP001215151"/>
    </source>
</evidence>